<dbReference type="AlphaFoldDB" id="A0AAD8F343"/>
<dbReference type="EMBL" id="JASAOG010000139">
    <property type="protein sequence ID" value="KAK0048304.1"/>
    <property type="molecule type" value="Genomic_DNA"/>
</dbReference>
<dbReference type="Proteomes" id="UP001233172">
    <property type="component" value="Unassembled WGS sequence"/>
</dbReference>
<evidence type="ECO:0000313" key="1">
    <source>
        <dbReference type="EMBL" id="KAK0048304.1"/>
    </source>
</evidence>
<protein>
    <submittedName>
        <fullName evidence="1">Uncharacterized protein</fullName>
    </submittedName>
</protein>
<name>A0AAD8F343_BIOPF</name>
<accession>A0AAD8F343</accession>
<reference evidence="1" key="2">
    <citation type="submission" date="2023-04" db="EMBL/GenBank/DDBJ databases">
        <authorList>
            <person name="Bu L."/>
            <person name="Lu L."/>
            <person name="Laidemitt M.R."/>
            <person name="Zhang S.M."/>
            <person name="Mutuku M."/>
            <person name="Mkoji G."/>
            <person name="Steinauer M."/>
            <person name="Loker E.S."/>
        </authorList>
    </citation>
    <scope>NUCLEOTIDE SEQUENCE</scope>
    <source>
        <strain evidence="1">KasaAsao</strain>
        <tissue evidence="1">Whole Snail</tissue>
    </source>
</reference>
<sequence length="76" mass="8608">MLPILIFNVEDGCTLHDGGFVKPNLDLCLLLSGQHVLWRKLLSYNSCLTVCLSYYCLTVCRSYYCCPISVALKLLF</sequence>
<gene>
    <name evidence="1" type="ORF">Bpfe_022246</name>
</gene>
<reference evidence="1" key="1">
    <citation type="journal article" date="2023" name="PLoS Negl. Trop. Dis.">
        <title>A genome sequence for Biomphalaria pfeifferi, the major vector snail for the human-infecting parasite Schistosoma mansoni.</title>
        <authorList>
            <person name="Bu L."/>
            <person name="Lu L."/>
            <person name="Laidemitt M.R."/>
            <person name="Zhang S.M."/>
            <person name="Mutuku M."/>
            <person name="Mkoji G."/>
            <person name="Steinauer M."/>
            <person name="Loker E.S."/>
        </authorList>
    </citation>
    <scope>NUCLEOTIDE SEQUENCE</scope>
    <source>
        <strain evidence="1">KasaAsao</strain>
    </source>
</reference>
<comment type="caution">
    <text evidence="1">The sequence shown here is derived from an EMBL/GenBank/DDBJ whole genome shotgun (WGS) entry which is preliminary data.</text>
</comment>
<evidence type="ECO:0000313" key="2">
    <source>
        <dbReference type="Proteomes" id="UP001233172"/>
    </source>
</evidence>
<proteinExistence type="predicted"/>
<organism evidence="1 2">
    <name type="scientific">Biomphalaria pfeifferi</name>
    <name type="common">Bloodfluke planorb</name>
    <name type="synonym">Freshwater snail</name>
    <dbReference type="NCBI Taxonomy" id="112525"/>
    <lineage>
        <taxon>Eukaryota</taxon>
        <taxon>Metazoa</taxon>
        <taxon>Spiralia</taxon>
        <taxon>Lophotrochozoa</taxon>
        <taxon>Mollusca</taxon>
        <taxon>Gastropoda</taxon>
        <taxon>Heterobranchia</taxon>
        <taxon>Euthyneura</taxon>
        <taxon>Panpulmonata</taxon>
        <taxon>Hygrophila</taxon>
        <taxon>Lymnaeoidea</taxon>
        <taxon>Planorbidae</taxon>
        <taxon>Biomphalaria</taxon>
    </lineage>
</organism>
<keyword evidence="2" id="KW-1185">Reference proteome</keyword>